<organism evidence="2">
    <name type="scientific">uncultured Caudovirales phage</name>
    <dbReference type="NCBI Taxonomy" id="2100421"/>
    <lineage>
        <taxon>Viruses</taxon>
        <taxon>Duplodnaviria</taxon>
        <taxon>Heunggongvirae</taxon>
        <taxon>Uroviricota</taxon>
        <taxon>Caudoviricetes</taxon>
        <taxon>Peduoviridae</taxon>
        <taxon>Maltschvirus</taxon>
        <taxon>Maltschvirus maltsch</taxon>
    </lineage>
</organism>
<dbReference type="InterPro" id="IPR002826">
    <property type="entry name" value="MptE-like"/>
</dbReference>
<evidence type="ECO:0000313" key="2">
    <source>
        <dbReference type="EMBL" id="CAB4128502.1"/>
    </source>
</evidence>
<dbReference type="Pfam" id="PF01973">
    <property type="entry name" value="MptE-like"/>
    <property type="match status" value="1"/>
</dbReference>
<accession>A0A6J5L4H2</accession>
<protein>
    <submittedName>
        <fullName evidence="2">6-hydroxymethylpterin diphosphokinase MptE-like</fullName>
    </submittedName>
</protein>
<dbReference type="EMBL" id="LR796228">
    <property type="protein sequence ID" value="CAB4128502.1"/>
    <property type="molecule type" value="Genomic_DNA"/>
</dbReference>
<gene>
    <name evidence="2" type="ORF">UFOVP102_43</name>
</gene>
<feature type="domain" description="6-hydroxymethylpterin diphosphokinase MptE-like" evidence="1">
    <location>
        <begin position="23"/>
        <end position="178"/>
    </location>
</feature>
<name>A0A6J5L4H2_9CAUD</name>
<keyword evidence="2" id="KW-0418">Kinase</keyword>
<reference evidence="2" key="1">
    <citation type="submission" date="2020-04" db="EMBL/GenBank/DDBJ databases">
        <authorList>
            <person name="Chiriac C."/>
            <person name="Salcher M."/>
            <person name="Ghai R."/>
            <person name="Kavagutti S V."/>
        </authorList>
    </citation>
    <scope>NUCLEOTIDE SEQUENCE</scope>
</reference>
<dbReference type="GO" id="GO:0016301">
    <property type="term" value="F:kinase activity"/>
    <property type="evidence" value="ECO:0007669"/>
    <property type="project" value="UniProtKB-KW"/>
</dbReference>
<proteinExistence type="predicted"/>
<sequence>MLKGVMSNAERHDQMEKSLHLPLLKKRDKFNDRWVSIVCYGPSLKDTWKHIKRPMVTVSGAHDFLVDKGITPDWHIDCDPREHKARMLKKPQKATKYLLASVCHPTYFEALKRHQVKIWHLVNGDDLETVAWVADNHPEGMESLIGGGSSVGMRAMNVCAALGYRKFNIYGMDNSFTESRHAGEHLGKKQEKILVQAGERTFQTTKQMVQAAIEMEKFLETQDAEVIFHGDGLMQETAKILKQRN</sequence>
<keyword evidence="2" id="KW-0808">Transferase</keyword>
<evidence type="ECO:0000259" key="1">
    <source>
        <dbReference type="Pfam" id="PF01973"/>
    </source>
</evidence>